<evidence type="ECO:0000256" key="9">
    <source>
        <dbReference type="ARBA" id="ARBA00023160"/>
    </source>
</evidence>
<dbReference type="EC" id="2.3.1.199" evidence="10"/>
<keyword evidence="9 10" id="KW-0275">Fatty acid biosynthesis</keyword>
<keyword evidence="8 10" id="KW-0472">Membrane</keyword>
<proteinExistence type="inferred from homology"/>
<evidence type="ECO:0000256" key="7">
    <source>
        <dbReference type="ARBA" id="ARBA00023098"/>
    </source>
</evidence>
<dbReference type="PANTHER" id="PTHR11157">
    <property type="entry name" value="FATTY ACID ACYL TRANSFERASE-RELATED"/>
    <property type="match status" value="1"/>
</dbReference>
<comment type="caution">
    <text evidence="11">The sequence shown here is derived from an EMBL/GenBank/DDBJ whole genome shotgun (WGS) entry which is preliminary data.</text>
</comment>
<evidence type="ECO:0000256" key="1">
    <source>
        <dbReference type="ARBA" id="ARBA00004141"/>
    </source>
</evidence>
<dbReference type="GO" id="GO:0005789">
    <property type="term" value="C:endoplasmic reticulum membrane"/>
    <property type="evidence" value="ECO:0007669"/>
    <property type="project" value="TreeGrafter"/>
</dbReference>
<feature type="transmembrane region" description="Helical" evidence="10">
    <location>
        <begin position="40"/>
        <end position="59"/>
    </location>
</feature>
<dbReference type="Proteomes" id="UP000708208">
    <property type="component" value="Unassembled WGS sequence"/>
</dbReference>
<dbReference type="AlphaFoldDB" id="A0A8J2NI97"/>
<feature type="transmembrane region" description="Helical" evidence="10">
    <location>
        <begin position="240"/>
        <end position="258"/>
    </location>
</feature>
<name>A0A8J2NI97_9HEXA</name>
<feature type="transmembrane region" description="Helical" evidence="10">
    <location>
        <begin position="210"/>
        <end position="228"/>
    </location>
</feature>
<reference evidence="11" key="1">
    <citation type="submission" date="2021-06" db="EMBL/GenBank/DDBJ databases">
        <authorList>
            <person name="Hodson N. C."/>
            <person name="Mongue J. A."/>
            <person name="Jaron S. K."/>
        </authorList>
    </citation>
    <scope>NUCLEOTIDE SEQUENCE</scope>
</reference>
<organism evidence="11 12">
    <name type="scientific">Allacma fusca</name>
    <dbReference type="NCBI Taxonomy" id="39272"/>
    <lineage>
        <taxon>Eukaryota</taxon>
        <taxon>Metazoa</taxon>
        <taxon>Ecdysozoa</taxon>
        <taxon>Arthropoda</taxon>
        <taxon>Hexapoda</taxon>
        <taxon>Collembola</taxon>
        <taxon>Symphypleona</taxon>
        <taxon>Sminthuridae</taxon>
        <taxon>Allacma</taxon>
    </lineage>
</organism>
<evidence type="ECO:0000313" key="12">
    <source>
        <dbReference type="Proteomes" id="UP000708208"/>
    </source>
</evidence>
<accession>A0A8J2NI97</accession>
<evidence type="ECO:0000256" key="3">
    <source>
        <dbReference type="ARBA" id="ARBA00022679"/>
    </source>
</evidence>
<dbReference type="GO" id="GO:0042761">
    <property type="term" value="P:very long-chain fatty acid biosynthetic process"/>
    <property type="evidence" value="ECO:0007669"/>
    <property type="project" value="TreeGrafter"/>
</dbReference>
<evidence type="ECO:0000256" key="8">
    <source>
        <dbReference type="ARBA" id="ARBA00023136"/>
    </source>
</evidence>
<evidence type="ECO:0000256" key="6">
    <source>
        <dbReference type="ARBA" id="ARBA00022989"/>
    </source>
</evidence>
<dbReference type="EMBL" id="CAJVCH010000671">
    <property type="protein sequence ID" value="CAG7633529.1"/>
    <property type="molecule type" value="Genomic_DNA"/>
</dbReference>
<dbReference type="InterPro" id="IPR002076">
    <property type="entry name" value="ELO_fam"/>
</dbReference>
<comment type="similarity">
    <text evidence="10">Belongs to the ELO family.</text>
</comment>
<keyword evidence="4 10" id="KW-0812">Transmembrane</keyword>
<evidence type="ECO:0000256" key="10">
    <source>
        <dbReference type="RuleBase" id="RU361115"/>
    </source>
</evidence>
<keyword evidence="2 10" id="KW-0444">Lipid biosynthesis</keyword>
<evidence type="ECO:0000256" key="4">
    <source>
        <dbReference type="ARBA" id="ARBA00022692"/>
    </source>
</evidence>
<dbReference type="GO" id="GO:0030148">
    <property type="term" value="P:sphingolipid biosynthetic process"/>
    <property type="evidence" value="ECO:0007669"/>
    <property type="project" value="TreeGrafter"/>
</dbReference>
<dbReference type="GO" id="GO:0034626">
    <property type="term" value="P:fatty acid elongation, polyunsaturated fatty acid"/>
    <property type="evidence" value="ECO:0007669"/>
    <property type="project" value="TreeGrafter"/>
</dbReference>
<feature type="transmembrane region" description="Helical" evidence="10">
    <location>
        <begin position="170"/>
        <end position="190"/>
    </location>
</feature>
<keyword evidence="3 10" id="KW-0808">Transferase</keyword>
<keyword evidence="12" id="KW-1185">Reference proteome</keyword>
<keyword evidence="6 10" id="KW-1133">Transmembrane helix</keyword>
<feature type="transmembrane region" description="Helical" evidence="10">
    <location>
        <begin position="71"/>
        <end position="90"/>
    </location>
</feature>
<keyword evidence="5 10" id="KW-0276">Fatty acid metabolism</keyword>
<dbReference type="GO" id="GO:0009922">
    <property type="term" value="F:fatty acid elongase activity"/>
    <property type="evidence" value="ECO:0007669"/>
    <property type="project" value="UniProtKB-EC"/>
</dbReference>
<dbReference type="GO" id="GO:0019367">
    <property type="term" value="P:fatty acid elongation, saturated fatty acid"/>
    <property type="evidence" value="ECO:0007669"/>
    <property type="project" value="TreeGrafter"/>
</dbReference>
<protein>
    <recommendedName>
        <fullName evidence="10">Elongation of very long chain fatty acids protein</fullName>
        <ecNumber evidence="10">2.3.1.199</ecNumber>
    </recommendedName>
    <alternativeName>
        <fullName evidence="10">Very-long-chain 3-oxoacyl-CoA synthase</fullName>
    </alternativeName>
</protein>
<comment type="subcellular location">
    <subcellularLocation>
        <location evidence="1">Membrane</location>
        <topology evidence="1">Multi-pass membrane protein</topology>
    </subcellularLocation>
</comment>
<dbReference type="PANTHER" id="PTHR11157:SF17">
    <property type="entry name" value="ELONGATION OF VERY LONG CHAIN FATTY ACIDS PROTEIN 6"/>
    <property type="match status" value="1"/>
</dbReference>
<feature type="transmembrane region" description="Helical" evidence="10">
    <location>
        <begin position="147"/>
        <end position="164"/>
    </location>
</feature>
<keyword evidence="7 10" id="KW-0443">Lipid metabolism</keyword>
<sequence>METAEVIKSVAKVSDFNTAYDFEVYDIEGTIDAFVKYRPLMFATIGIYLFLVYFGQKWMESRPAFKLTTPLFFWNMGLGIFSIVATIRGFPELFYVLRQPEGLYLSTCSTLPNNYATSFWALMFALSKFVELGDTAFIVLRKQKLIVLHWFHHVATLLMCWYGFEFYDTFGRYFIINTFVHSIMYPYYALKAVKVKIPKRASKAITRIQILQMFAGLYVNFYGFYYLASGRPCQRDMRQVYLSGVVIFIFVVLFINFYKQSYSRQNQKKVKSP</sequence>
<evidence type="ECO:0000313" key="11">
    <source>
        <dbReference type="EMBL" id="CAG7633529.1"/>
    </source>
</evidence>
<evidence type="ECO:0000256" key="5">
    <source>
        <dbReference type="ARBA" id="ARBA00022832"/>
    </source>
</evidence>
<evidence type="ECO:0000256" key="2">
    <source>
        <dbReference type="ARBA" id="ARBA00022516"/>
    </source>
</evidence>
<dbReference type="OrthoDB" id="6495585at2759"/>
<gene>
    <name evidence="11" type="ORF">AFUS01_LOCUS183</name>
</gene>
<dbReference type="GO" id="GO:0034625">
    <property type="term" value="P:fatty acid elongation, monounsaturated fatty acid"/>
    <property type="evidence" value="ECO:0007669"/>
    <property type="project" value="TreeGrafter"/>
</dbReference>
<comment type="catalytic activity">
    <reaction evidence="10">
        <text>a very-long-chain acyl-CoA + malonyl-CoA + H(+) = a very-long-chain 3-oxoacyl-CoA + CO2 + CoA</text>
        <dbReference type="Rhea" id="RHEA:32727"/>
        <dbReference type="ChEBI" id="CHEBI:15378"/>
        <dbReference type="ChEBI" id="CHEBI:16526"/>
        <dbReference type="ChEBI" id="CHEBI:57287"/>
        <dbReference type="ChEBI" id="CHEBI:57384"/>
        <dbReference type="ChEBI" id="CHEBI:90725"/>
        <dbReference type="ChEBI" id="CHEBI:90736"/>
        <dbReference type="EC" id="2.3.1.199"/>
    </reaction>
</comment>
<dbReference type="Pfam" id="PF01151">
    <property type="entry name" value="ELO"/>
    <property type="match status" value="1"/>
</dbReference>